<comment type="subcellular location">
    <subcellularLocation>
        <location evidence="1">Membrane</location>
        <topology evidence="1">Single-pass membrane protein</topology>
    </subcellularLocation>
</comment>
<evidence type="ECO:0000256" key="1">
    <source>
        <dbReference type="ARBA" id="ARBA00004167"/>
    </source>
</evidence>
<dbReference type="InterPro" id="IPR036922">
    <property type="entry name" value="Rieske_2Fe-2S_sf"/>
</dbReference>
<protein>
    <submittedName>
        <fullName evidence="13">Ubiquinol-cytochrome C reductase iron-sulfur subunit</fullName>
        <ecNumber evidence="13">1.10.2.2</ecNumber>
    </submittedName>
</protein>
<name>A0A3B0Y6B2_9ZZZZ</name>
<evidence type="ECO:0000256" key="9">
    <source>
        <dbReference type="ARBA" id="ARBA00023157"/>
    </source>
</evidence>
<keyword evidence="5 11" id="KW-1133">Transmembrane helix</keyword>
<dbReference type="InterPro" id="IPR014349">
    <property type="entry name" value="Rieske_Fe-S_prot"/>
</dbReference>
<dbReference type="AlphaFoldDB" id="A0A3B0Y6B2"/>
<dbReference type="PRINTS" id="PR00162">
    <property type="entry name" value="RIESKE"/>
</dbReference>
<keyword evidence="9" id="KW-1015">Disulfide bond</keyword>
<dbReference type="NCBIfam" id="TIGR01416">
    <property type="entry name" value="Rieske_proteo"/>
    <property type="match status" value="1"/>
</dbReference>
<evidence type="ECO:0000256" key="8">
    <source>
        <dbReference type="ARBA" id="ARBA00023136"/>
    </source>
</evidence>
<accession>A0A3B0Y6B2</accession>
<dbReference type="PROSITE" id="PS51296">
    <property type="entry name" value="RIESKE"/>
    <property type="match status" value="1"/>
</dbReference>
<evidence type="ECO:0000256" key="11">
    <source>
        <dbReference type="SAM" id="Phobius"/>
    </source>
</evidence>
<evidence type="ECO:0000256" key="4">
    <source>
        <dbReference type="ARBA" id="ARBA00022723"/>
    </source>
</evidence>
<dbReference type="GO" id="GO:0051537">
    <property type="term" value="F:2 iron, 2 sulfur cluster binding"/>
    <property type="evidence" value="ECO:0007669"/>
    <property type="project" value="UniProtKB-KW"/>
</dbReference>
<evidence type="ECO:0000256" key="7">
    <source>
        <dbReference type="ARBA" id="ARBA00023014"/>
    </source>
</evidence>
<dbReference type="PANTHER" id="PTHR10134">
    <property type="entry name" value="CYTOCHROME B-C1 COMPLEX SUBUNIT RIESKE, MITOCHONDRIAL"/>
    <property type="match status" value="1"/>
</dbReference>
<dbReference type="GO" id="GO:0016491">
    <property type="term" value="F:oxidoreductase activity"/>
    <property type="evidence" value="ECO:0007669"/>
    <property type="project" value="UniProtKB-KW"/>
</dbReference>
<keyword evidence="3" id="KW-0001">2Fe-2S</keyword>
<keyword evidence="2 11" id="KW-0812">Transmembrane</keyword>
<dbReference type="Gene3D" id="2.102.10.10">
    <property type="entry name" value="Rieske [2Fe-2S] iron-sulphur domain"/>
    <property type="match status" value="1"/>
</dbReference>
<dbReference type="GO" id="GO:0016020">
    <property type="term" value="C:membrane"/>
    <property type="evidence" value="ECO:0007669"/>
    <property type="project" value="UniProtKB-SubCell"/>
</dbReference>
<evidence type="ECO:0000256" key="3">
    <source>
        <dbReference type="ARBA" id="ARBA00022714"/>
    </source>
</evidence>
<dbReference type="InterPro" id="IPR005805">
    <property type="entry name" value="Rieske_Fe-S_prot_C"/>
</dbReference>
<evidence type="ECO:0000259" key="12">
    <source>
        <dbReference type="PROSITE" id="PS51296"/>
    </source>
</evidence>
<dbReference type="Gene3D" id="1.20.5.510">
    <property type="entry name" value="Single helix bin"/>
    <property type="match status" value="1"/>
</dbReference>
<keyword evidence="7" id="KW-0411">Iron-sulfur</keyword>
<dbReference type="GO" id="GO:0046872">
    <property type="term" value="F:metal ion binding"/>
    <property type="evidence" value="ECO:0007669"/>
    <property type="project" value="UniProtKB-KW"/>
</dbReference>
<organism evidence="13">
    <name type="scientific">hydrothermal vent metagenome</name>
    <dbReference type="NCBI Taxonomy" id="652676"/>
    <lineage>
        <taxon>unclassified sequences</taxon>
        <taxon>metagenomes</taxon>
        <taxon>ecological metagenomes</taxon>
    </lineage>
</organism>
<comment type="cofactor">
    <cofactor evidence="10">
        <name>[2Fe-2S] cluster</name>
        <dbReference type="ChEBI" id="CHEBI:190135"/>
    </cofactor>
</comment>
<feature type="transmembrane region" description="Helical" evidence="11">
    <location>
        <begin position="12"/>
        <end position="34"/>
    </location>
</feature>
<dbReference type="SUPFAM" id="SSF50022">
    <property type="entry name" value="ISP domain"/>
    <property type="match status" value="1"/>
</dbReference>
<dbReference type="Pfam" id="PF00355">
    <property type="entry name" value="Rieske"/>
    <property type="match status" value="1"/>
</dbReference>
<dbReference type="EMBL" id="UOFL01000036">
    <property type="protein sequence ID" value="VAW72380.1"/>
    <property type="molecule type" value="Genomic_DNA"/>
</dbReference>
<gene>
    <name evidence="13" type="ORF">MNBD_GAMMA12-1764</name>
</gene>
<evidence type="ECO:0000256" key="10">
    <source>
        <dbReference type="ARBA" id="ARBA00034078"/>
    </source>
</evidence>
<dbReference type="InterPro" id="IPR006317">
    <property type="entry name" value="Ubiquinol_cyt_c_Rdtase_Fe-S-su"/>
</dbReference>
<keyword evidence="4" id="KW-0479">Metal-binding</keyword>
<evidence type="ECO:0000256" key="5">
    <source>
        <dbReference type="ARBA" id="ARBA00022989"/>
    </source>
</evidence>
<keyword evidence="6" id="KW-0408">Iron</keyword>
<keyword evidence="8 11" id="KW-0472">Membrane</keyword>
<evidence type="ECO:0000313" key="13">
    <source>
        <dbReference type="EMBL" id="VAW72380.1"/>
    </source>
</evidence>
<reference evidence="13" key="1">
    <citation type="submission" date="2018-06" db="EMBL/GenBank/DDBJ databases">
        <authorList>
            <person name="Zhirakovskaya E."/>
        </authorList>
    </citation>
    <scope>NUCLEOTIDE SEQUENCE</scope>
</reference>
<feature type="domain" description="Rieske" evidence="12">
    <location>
        <begin position="122"/>
        <end position="199"/>
    </location>
</feature>
<evidence type="ECO:0000256" key="6">
    <source>
        <dbReference type="ARBA" id="ARBA00023004"/>
    </source>
</evidence>
<keyword evidence="13" id="KW-0560">Oxidoreductase</keyword>
<proteinExistence type="predicted"/>
<dbReference type="CDD" id="cd03470">
    <property type="entry name" value="Rieske_cytochrome_bc1"/>
    <property type="match status" value="1"/>
</dbReference>
<dbReference type="InterPro" id="IPR017941">
    <property type="entry name" value="Rieske_2Fe-2S"/>
</dbReference>
<evidence type="ECO:0000256" key="2">
    <source>
        <dbReference type="ARBA" id="ARBA00022692"/>
    </source>
</evidence>
<sequence length="214" mass="23357">MSDDGVDLKKRRFLTATTSAVGLAGMGAAVVALVQYMGKSERAEQAGAPVEFDTSKLLPGKLVKVEWRSQPVWIFNRTPEMLTDLKVLDNKLKDPQSKNSGQQPKYAQNDLRAIADPKNKPQDKPNILVVIGLCTHLGCAPKQIEKTAVHELGTEWLGGFLCACHGSKFDYSGRVYQNVPAPDNLKIPKHYYRGPDKSLLVIGLDAPSSKGGEV</sequence>
<dbReference type="GO" id="GO:0008121">
    <property type="term" value="F:quinol-cytochrome-c reductase activity"/>
    <property type="evidence" value="ECO:0007669"/>
    <property type="project" value="InterPro"/>
</dbReference>
<dbReference type="EC" id="1.10.2.2" evidence="13"/>